<protein>
    <submittedName>
        <fullName evidence="1">Uncharacterized protein</fullName>
    </submittedName>
</protein>
<dbReference type="Proteomes" id="UP000796761">
    <property type="component" value="Unassembled WGS sequence"/>
</dbReference>
<evidence type="ECO:0000313" key="1">
    <source>
        <dbReference type="EMBL" id="TRZ24440.1"/>
    </source>
</evidence>
<comment type="caution">
    <text evidence="1">The sequence shown here is derived from an EMBL/GenBank/DDBJ whole genome shotgun (WGS) entry which is preliminary data.</text>
</comment>
<accession>A0A8K1LRT4</accession>
<dbReference type="EMBL" id="SWJQ01000048">
    <property type="protein sequence ID" value="TRZ24440.1"/>
    <property type="molecule type" value="Genomic_DNA"/>
</dbReference>
<keyword evidence="2" id="KW-1185">Reference proteome</keyword>
<reference evidence="1" key="1">
    <citation type="submission" date="2019-04" db="EMBL/GenBank/DDBJ databases">
        <title>Genome assembly of Zosterops borbonicus 15179.</title>
        <authorList>
            <person name="Leroy T."/>
            <person name="Anselmetti Y."/>
            <person name="Tilak M.-K."/>
            <person name="Nabholz B."/>
        </authorList>
    </citation>
    <scope>NUCLEOTIDE SEQUENCE</scope>
    <source>
        <strain evidence="1">HGM_15179</strain>
        <tissue evidence="1">Muscle</tissue>
    </source>
</reference>
<evidence type="ECO:0000313" key="2">
    <source>
        <dbReference type="Proteomes" id="UP000796761"/>
    </source>
</evidence>
<proteinExistence type="predicted"/>
<gene>
    <name evidence="1" type="ORF">HGM15179_002647</name>
</gene>
<organism evidence="1 2">
    <name type="scientific">Zosterops borbonicus</name>
    <dbReference type="NCBI Taxonomy" id="364589"/>
    <lineage>
        <taxon>Eukaryota</taxon>
        <taxon>Metazoa</taxon>
        <taxon>Chordata</taxon>
        <taxon>Craniata</taxon>
        <taxon>Vertebrata</taxon>
        <taxon>Euteleostomi</taxon>
        <taxon>Archelosauria</taxon>
        <taxon>Archosauria</taxon>
        <taxon>Dinosauria</taxon>
        <taxon>Saurischia</taxon>
        <taxon>Theropoda</taxon>
        <taxon>Coelurosauria</taxon>
        <taxon>Aves</taxon>
        <taxon>Neognathae</taxon>
        <taxon>Neoaves</taxon>
        <taxon>Telluraves</taxon>
        <taxon>Australaves</taxon>
        <taxon>Passeriformes</taxon>
        <taxon>Sylvioidea</taxon>
        <taxon>Zosteropidae</taxon>
        <taxon>Zosterops</taxon>
    </lineage>
</organism>
<sequence length="161" mass="17380">MGCCVTMDMSMDGHMNDVGGISVLCLQSNHKTLILLDGIRINSHLTQGLYFLICAQGLSPAEMQLSLLVMEEAREALQAAPGISLIFSSLDQISSAEGSGQAGTCSASDAEVFSNGLFALMQLSDPLRIPKGPLWKKGLKAKQSRVQQKHPRQEFVFILLS</sequence>
<dbReference type="AlphaFoldDB" id="A0A8K1LRT4"/>
<name>A0A8K1LRT4_9PASS</name>